<dbReference type="GO" id="GO:0004185">
    <property type="term" value="F:serine-type carboxypeptidase activity"/>
    <property type="evidence" value="ECO:0007669"/>
    <property type="project" value="InterPro"/>
</dbReference>
<proteinExistence type="inferred from homology"/>
<reference evidence="4 5" key="1">
    <citation type="submission" date="2018-04" db="EMBL/GenBank/DDBJ databases">
        <title>Genomic Encyclopedia of Type Strains, Phase IV (KMG-IV): sequencing the most valuable type-strain genomes for metagenomic binning, comparative biology and taxonomic classification.</title>
        <authorList>
            <person name="Goeker M."/>
        </authorList>
    </citation>
    <scope>NUCLEOTIDE SEQUENCE [LARGE SCALE GENOMIC DNA]</scope>
    <source>
        <strain evidence="4 5">DSM 28688</strain>
    </source>
</reference>
<dbReference type="Gene3D" id="3.50.80.20">
    <property type="entry name" value="D-Ala-D-Ala carboxypeptidase C, peptidase S13"/>
    <property type="match status" value="1"/>
</dbReference>
<evidence type="ECO:0000256" key="2">
    <source>
        <dbReference type="ARBA" id="ARBA00022801"/>
    </source>
</evidence>
<comment type="similarity">
    <text evidence="1">Belongs to the peptidase S13 family.</text>
</comment>
<organism evidence="4 5">
    <name type="scientific">Tamilnaduibacter salinus</name>
    <dbReference type="NCBI Taxonomy" id="1484056"/>
    <lineage>
        <taxon>Bacteria</taxon>
        <taxon>Pseudomonadati</taxon>
        <taxon>Pseudomonadota</taxon>
        <taxon>Gammaproteobacteria</taxon>
        <taxon>Pseudomonadales</taxon>
        <taxon>Marinobacteraceae</taxon>
        <taxon>Tamilnaduibacter</taxon>
    </lineage>
</organism>
<dbReference type="PANTHER" id="PTHR30023:SF0">
    <property type="entry name" value="PENICILLIN-SENSITIVE CARBOXYPEPTIDASE A"/>
    <property type="match status" value="1"/>
</dbReference>
<dbReference type="Proteomes" id="UP000245887">
    <property type="component" value="Unassembled WGS sequence"/>
</dbReference>
<dbReference type="RefSeq" id="WP_116918199.1">
    <property type="nucleotide sequence ID" value="NZ_QEKQ01000001.1"/>
</dbReference>
<keyword evidence="2" id="KW-0378">Hydrolase</keyword>
<protein>
    <submittedName>
        <fullName evidence="4">D-alanyl-D-alanine carboxypeptidase/D-alanyl-D-alanine-endopeptidase (Penicillin-binding protein 4)</fullName>
    </submittedName>
</protein>
<dbReference type="Pfam" id="PF02113">
    <property type="entry name" value="Peptidase_S13"/>
    <property type="match status" value="1"/>
</dbReference>
<gene>
    <name evidence="4" type="ORF">C8D92_101230</name>
</gene>
<dbReference type="SUPFAM" id="SSF56601">
    <property type="entry name" value="beta-lactamase/transpeptidase-like"/>
    <property type="match status" value="1"/>
</dbReference>
<feature type="chain" id="PRO_5015396922" evidence="3">
    <location>
        <begin position="26"/>
        <end position="494"/>
    </location>
</feature>
<keyword evidence="4" id="KW-0645">Protease</keyword>
<evidence type="ECO:0000313" key="5">
    <source>
        <dbReference type="Proteomes" id="UP000245887"/>
    </source>
</evidence>
<evidence type="ECO:0000313" key="4">
    <source>
        <dbReference type="EMBL" id="PVY79024.1"/>
    </source>
</evidence>
<accession>A0A2U1D0X0</accession>
<dbReference type="PANTHER" id="PTHR30023">
    <property type="entry name" value="D-ALANYL-D-ALANINE CARBOXYPEPTIDASE"/>
    <property type="match status" value="1"/>
</dbReference>
<feature type="signal peptide" evidence="3">
    <location>
        <begin position="1"/>
        <end position="25"/>
    </location>
</feature>
<dbReference type="InterPro" id="IPR012338">
    <property type="entry name" value="Beta-lactam/transpept-like"/>
</dbReference>
<dbReference type="AlphaFoldDB" id="A0A2U1D0X0"/>
<name>A0A2U1D0X0_9GAMM</name>
<dbReference type="EMBL" id="QEKQ01000001">
    <property type="protein sequence ID" value="PVY79024.1"/>
    <property type="molecule type" value="Genomic_DNA"/>
</dbReference>
<sequence>MHASVFKQALITLLCLMLVPAPALAGNPTSDTPWKARILDATLNAVETKEAVSIAAVPMNGPGLSQFINADQSMSPGSIMKLITTFAALETLGPAHHWETRFLTDGRMVGNALHGNLYVTLSGDPRLGQERLWSVMRELHGMGIRTINGDLVLDGQVFQLPDGLPAFDDKGDNPYAPFLVQPSPYLTNFNLFHFQVRADERGTHAWSSPSVDAVRINNQVTATGDGPCPARHHFDWTTDFNADNTVTVTVEGELPKGCRTTSYQSLLAPEHYTAALIRSIWKDLGGRFTGISRTGKTPEDARLVMTTRSKDLVSMVRDINKWSNNVMARQLLLVIGAAHRQPEDDDDREAGIRVVHEWLASRDIDTRGVVIDNGAGLSRESRISARQGARILEAAWHSPFGADLIASMPLIATDGTMAQRLRDTALKGKGRIKTGYLRNVRSIAGFTRDENNTTWAVIGMVNHAPAWNGQALLDKVLYSLYHKPPSATTLSRAE</sequence>
<dbReference type="OrthoDB" id="9802627at2"/>
<dbReference type="GO" id="GO:0000270">
    <property type="term" value="P:peptidoglycan metabolic process"/>
    <property type="evidence" value="ECO:0007669"/>
    <property type="project" value="TreeGrafter"/>
</dbReference>
<dbReference type="Gene3D" id="3.40.710.10">
    <property type="entry name" value="DD-peptidase/beta-lactamase superfamily"/>
    <property type="match status" value="1"/>
</dbReference>
<evidence type="ECO:0000256" key="3">
    <source>
        <dbReference type="SAM" id="SignalP"/>
    </source>
</evidence>
<keyword evidence="3" id="KW-0732">Signal</keyword>
<dbReference type="NCBIfam" id="TIGR00666">
    <property type="entry name" value="PBP4"/>
    <property type="match status" value="1"/>
</dbReference>
<keyword evidence="4" id="KW-0121">Carboxypeptidase</keyword>
<evidence type="ECO:0000256" key="1">
    <source>
        <dbReference type="ARBA" id="ARBA00006096"/>
    </source>
</evidence>
<dbReference type="PRINTS" id="PR00922">
    <property type="entry name" value="DADACBPTASE3"/>
</dbReference>
<dbReference type="InterPro" id="IPR000667">
    <property type="entry name" value="Peptidase_S13"/>
</dbReference>
<dbReference type="GO" id="GO:0006508">
    <property type="term" value="P:proteolysis"/>
    <property type="evidence" value="ECO:0007669"/>
    <property type="project" value="InterPro"/>
</dbReference>
<comment type="caution">
    <text evidence="4">The sequence shown here is derived from an EMBL/GenBank/DDBJ whole genome shotgun (WGS) entry which is preliminary data.</text>
</comment>